<keyword evidence="10 13" id="KW-0408">Iron</keyword>
<dbReference type="GO" id="GO:0005789">
    <property type="term" value="C:endoplasmic reticulum membrane"/>
    <property type="evidence" value="ECO:0007669"/>
    <property type="project" value="UniProtKB-SubCell"/>
</dbReference>
<keyword evidence="8" id="KW-0492">Microsome</keyword>
<dbReference type="GO" id="GO:0004497">
    <property type="term" value="F:monooxygenase activity"/>
    <property type="evidence" value="ECO:0007669"/>
    <property type="project" value="UniProtKB-KW"/>
</dbReference>
<dbReference type="SUPFAM" id="SSF48264">
    <property type="entry name" value="Cytochrome P450"/>
    <property type="match status" value="1"/>
</dbReference>
<dbReference type="PROSITE" id="PS00086">
    <property type="entry name" value="CYTOCHROME_P450"/>
    <property type="match status" value="1"/>
</dbReference>
<dbReference type="Pfam" id="PF00067">
    <property type="entry name" value="p450"/>
    <property type="match status" value="1"/>
</dbReference>
<keyword evidence="6 13" id="KW-0479">Metal-binding</keyword>
<dbReference type="InterPro" id="IPR001128">
    <property type="entry name" value="Cyt_P450"/>
</dbReference>
<dbReference type="InterPro" id="IPR050476">
    <property type="entry name" value="Insect_CytP450_Detox"/>
</dbReference>
<evidence type="ECO:0000256" key="12">
    <source>
        <dbReference type="ARBA" id="ARBA00023136"/>
    </source>
</evidence>
<evidence type="ECO:0000256" key="4">
    <source>
        <dbReference type="ARBA" id="ARBA00010617"/>
    </source>
</evidence>
<keyword evidence="7" id="KW-0256">Endoplasmic reticulum</keyword>
<reference evidence="16 17" key="1">
    <citation type="submission" date="2020-11" db="EMBL/GenBank/DDBJ databases">
        <authorList>
            <person name="Wallbank WR R."/>
            <person name="Pardo Diaz C."/>
            <person name="Kozak K."/>
            <person name="Martin S."/>
            <person name="Jiggins C."/>
            <person name="Moest M."/>
            <person name="Warren A I."/>
            <person name="Generalovic N T."/>
            <person name="Byers J.R.P. K."/>
            <person name="Montejo-Kovacevich G."/>
            <person name="Yen C E."/>
        </authorList>
    </citation>
    <scope>NUCLEOTIDE SEQUENCE [LARGE SCALE GENOMIC DNA]</scope>
</reference>
<keyword evidence="15" id="KW-1133">Transmembrane helix</keyword>
<keyword evidence="15" id="KW-0812">Transmembrane</keyword>
<dbReference type="FunFam" id="1.10.630.10:FF:000042">
    <property type="entry name" value="Cytochrome P450"/>
    <property type="match status" value="1"/>
</dbReference>
<dbReference type="GO" id="GO:0020037">
    <property type="term" value="F:heme binding"/>
    <property type="evidence" value="ECO:0007669"/>
    <property type="project" value="InterPro"/>
</dbReference>
<dbReference type="InterPro" id="IPR017972">
    <property type="entry name" value="Cyt_P450_CS"/>
</dbReference>
<dbReference type="EMBL" id="LR899009">
    <property type="protein sequence ID" value="CAD7079469.1"/>
    <property type="molecule type" value="Genomic_DNA"/>
</dbReference>
<dbReference type="PRINTS" id="PR00385">
    <property type="entry name" value="P450"/>
</dbReference>
<dbReference type="CDD" id="cd11056">
    <property type="entry name" value="CYP6-like"/>
    <property type="match status" value="1"/>
</dbReference>
<evidence type="ECO:0000256" key="11">
    <source>
        <dbReference type="ARBA" id="ARBA00023033"/>
    </source>
</evidence>
<evidence type="ECO:0000256" key="14">
    <source>
        <dbReference type="RuleBase" id="RU000461"/>
    </source>
</evidence>
<evidence type="ECO:0000313" key="17">
    <source>
        <dbReference type="Proteomes" id="UP000594454"/>
    </source>
</evidence>
<dbReference type="InterPro" id="IPR036396">
    <property type="entry name" value="Cyt_P450_sf"/>
</dbReference>
<protein>
    <recommendedName>
        <fullName evidence="18">Cytochrome P450</fullName>
    </recommendedName>
</protein>
<dbReference type="InterPro" id="IPR002401">
    <property type="entry name" value="Cyt_P450_E_grp-I"/>
</dbReference>
<evidence type="ECO:0000256" key="13">
    <source>
        <dbReference type="PIRSR" id="PIRSR602401-1"/>
    </source>
</evidence>
<dbReference type="FunCoup" id="A0A7R8YRG9">
    <property type="interactions" value="155"/>
</dbReference>
<proteinExistence type="inferred from homology"/>
<gene>
    <name evidence="16" type="ORF">HERILL_LOCUS2683</name>
</gene>
<dbReference type="AlphaFoldDB" id="A0A7R8YRG9"/>
<keyword evidence="9 14" id="KW-0560">Oxidoreductase</keyword>
<dbReference type="GO" id="GO:0005506">
    <property type="term" value="F:iron ion binding"/>
    <property type="evidence" value="ECO:0007669"/>
    <property type="project" value="InterPro"/>
</dbReference>
<dbReference type="Proteomes" id="UP000594454">
    <property type="component" value="Chromosome 1"/>
</dbReference>
<sequence length="500" mass="58103">MEVLTIMLWFLILLVPTIYLYFKKKYSYWKDRGVPYIEPKIPYGSLQTSDNMRQTINTFYKSKSDFPFVGIYILITPTVIATDQEFIKDVLIRDFNYFTDHGLYTNERDDPLSAHLFNLDGQKWRNLRAKLSPTFTSGRMKFMFPTVLAVAERFDKALAELLETQITHEMKDLLARFTTDVIGTCAFGIECNSLKDPNSEFRKYGRKHIEEPSHGAFVNYLMNVFPRFCKMLRIARIRGDVTKFFMGIVRETVAYREKHHIRRNDFMDLLIQLKNNASIDGEDSKIIGKLTFEELAAQAFVFYVGGFETSSSTLTFTLYEMAVNQDIQDKCRAEINRVLEKYNGKLTYEAMTEMHYVEQIVLETLRKYPILPVNFRKCVKDYQVRGTNVIIEKGTAIQIPVYAIHHDPEIYPDPEKFDPDRFSPENVKQRHSVAFLSFGDGPRNCIGLRFGKMQSRIALIMLLKNYRINLSSKSPVPLVFNPKSFILAPEGGMYLDIEKI</sequence>
<dbReference type="GO" id="GO:0016705">
    <property type="term" value="F:oxidoreductase activity, acting on paired donors, with incorporation or reduction of molecular oxygen"/>
    <property type="evidence" value="ECO:0007669"/>
    <property type="project" value="InterPro"/>
</dbReference>
<feature type="transmembrane region" description="Helical" evidence="15">
    <location>
        <begin position="6"/>
        <end position="22"/>
    </location>
</feature>
<keyword evidence="11 14" id="KW-0503">Monooxygenase</keyword>
<evidence type="ECO:0000256" key="10">
    <source>
        <dbReference type="ARBA" id="ARBA00023004"/>
    </source>
</evidence>
<feature type="binding site" description="axial binding residue" evidence="13">
    <location>
        <position position="445"/>
    </location>
    <ligand>
        <name>heme</name>
        <dbReference type="ChEBI" id="CHEBI:30413"/>
    </ligand>
    <ligandPart>
        <name>Fe</name>
        <dbReference type="ChEBI" id="CHEBI:18248"/>
    </ligandPart>
</feature>
<comment type="subcellular location">
    <subcellularLocation>
        <location evidence="3">Endoplasmic reticulum membrane</location>
        <topology evidence="3">Peripheral membrane protein</topology>
    </subcellularLocation>
    <subcellularLocation>
        <location evidence="2">Microsome membrane</location>
        <topology evidence="2">Peripheral membrane protein</topology>
    </subcellularLocation>
</comment>
<evidence type="ECO:0000256" key="15">
    <source>
        <dbReference type="SAM" id="Phobius"/>
    </source>
</evidence>
<keyword evidence="12 15" id="KW-0472">Membrane</keyword>
<name>A0A7R8YRG9_HERIL</name>
<dbReference type="PANTHER" id="PTHR24292:SF103">
    <property type="entry name" value="CYTOCHROME P450 6BS1"/>
    <property type="match status" value="1"/>
</dbReference>
<evidence type="ECO:0008006" key="18">
    <source>
        <dbReference type="Google" id="ProtNLM"/>
    </source>
</evidence>
<keyword evidence="17" id="KW-1185">Reference proteome</keyword>
<dbReference type="PRINTS" id="PR00463">
    <property type="entry name" value="EP450I"/>
</dbReference>
<comment type="cofactor">
    <cofactor evidence="1 13">
        <name>heme</name>
        <dbReference type="ChEBI" id="CHEBI:30413"/>
    </cofactor>
</comment>
<dbReference type="PANTHER" id="PTHR24292">
    <property type="entry name" value="CYTOCHROME P450"/>
    <property type="match status" value="1"/>
</dbReference>
<accession>A0A7R8YRG9</accession>
<dbReference type="OrthoDB" id="2789670at2759"/>
<keyword evidence="5 13" id="KW-0349">Heme</keyword>
<comment type="similarity">
    <text evidence="4 14">Belongs to the cytochrome P450 family.</text>
</comment>
<evidence type="ECO:0000256" key="3">
    <source>
        <dbReference type="ARBA" id="ARBA00004406"/>
    </source>
</evidence>
<evidence type="ECO:0000256" key="6">
    <source>
        <dbReference type="ARBA" id="ARBA00022723"/>
    </source>
</evidence>
<dbReference type="InParanoid" id="A0A7R8YRG9"/>
<evidence type="ECO:0000256" key="9">
    <source>
        <dbReference type="ARBA" id="ARBA00023002"/>
    </source>
</evidence>
<evidence type="ECO:0000256" key="5">
    <source>
        <dbReference type="ARBA" id="ARBA00022617"/>
    </source>
</evidence>
<evidence type="ECO:0000256" key="7">
    <source>
        <dbReference type="ARBA" id="ARBA00022824"/>
    </source>
</evidence>
<evidence type="ECO:0000256" key="1">
    <source>
        <dbReference type="ARBA" id="ARBA00001971"/>
    </source>
</evidence>
<organism evidence="16 17">
    <name type="scientific">Hermetia illucens</name>
    <name type="common">Black soldier fly</name>
    <dbReference type="NCBI Taxonomy" id="343691"/>
    <lineage>
        <taxon>Eukaryota</taxon>
        <taxon>Metazoa</taxon>
        <taxon>Ecdysozoa</taxon>
        <taxon>Arthropoda</taxon>
        <taxon>Hexapoda</taxon>
        <taxon>Insecta</taxon>
        <taxon>Pterygota</taxon>
        <taxon>Neoptera</taxon>
        <taxon>Endopterygota</taxon>
        <taxon>Diptera</taxon>
        <taxon>Brachycera</taxon>
        <taxon>Stratiomyomorpha</taxon>
        <taxon>Stratiomyidae</taxon>
        <taxon>Hermetiinae</taxon>
        <taxon>Hermetia</taxon>
    </lineage>
</organism>
<evidence type="ECO:0000313" key="16">
    <source>
        <dbReference type="EMBL" id="CAD7079469.1"/>
    </source>
</evidence>
<evidence type="ECO:0000256" key="8">
    <source>
        <dbReference type="ARBA" id="ARBA00022848"/>
    </source>
</evidence>
<dbReference type="Gene3D" id="1.10.630.10">
    <property type="entry name" value="Cytochrome P450"/>
    <property type="match status" value="1"/>
</dbReference>
<evidence type="ECO:0000256" key="2">
    <source>
        <dbReference type="ARBA" id="ARBA00004174"/>
    </source>
</evidence>